<evidence type="ECO:0000256" key="3">
    <source>
        <dbReference type="SAM" id="Phobius"/>
    </source>
</evidence>
<keyword evidence="1" id="KW-0378">Hydrolase</keyword>
<dbReference type="InterPro" id="IPR036457">
    <property type="entry name" value="PPM-type-like_dom_sf"/>
</dbReference>
<proteinExistence type="predicted"/>
<evidence type="ECO:0000256" key="1">
    <source>
        <dbReference type="ARBA" id="ARBA00022801"/>
    </source>
</evidence>
<feature type="transmembrane region" description="Helical" evidence="3">
    <location>
        <begin position="29"/>
        <end position="46"/>
    </location>
</feature>
<evidence type="ECO:0000259" key="4">
    <source>
        <dbReference type="SMART" id="SM00331"/>
    </source>
</evidence>
<dbReference type="InterPro" id="IPR052016">
    <property type="entry name" value="Bact_Sigma-Reg"/>
</dbReference>
<keyword evidence="2" id="KW-0175">Coiled coil</keyword>
<dbReference type="SUPFAM" id="SSF81606">
    <property type="entry name" value="PP2C-like"/>
    <property type="match status" value="1"/>
</dbReference>
<dbReference type="EMBL" id="LNQE01000487">
    <property type="protein sequence ID" value="KUG26310.1"/>
    <property type="molecule type" value="Genomic_DNA"/>
</dbReference>
<dbReference type="Pfam" id="PF07228">
    <property type="entry name" value="SpoIIE"/>
    <property type="match status" value="1"/>
</dbReference>
<gene>
    <name evidence="5" type="ORF">ASZ90_003853</name>
</gene>
<name>A0A0W8FZL7_9ZZZZ</name>
<reference evidence="5" key="1">
    <citation type="journal article" date="2015" name="Proc. Natl. Acad. Sci. U.S.A.">
        <title>Networks of energetic and metabolic interactions define dynamics in microbial communities.</title>
        <authorList>
            <person name="Embree M."/>
            <person name="Liu J.K."/>
            <person name="Al-Bassam M.M."/>
            <person name="Zengler K."/>
        </authorList>
    </citation>
    <scope>NUCLEOTIDE SEQUENCE</scope>
</reference>
<keyword evidence="3" id="KW-1133">Transmembrane helix</keyword>
<dbReference type="Gene3D" id="3.60.40.10">
    <property type="entry name" value="PPM-type phosphatase domain"/>
    <property type="match status" value="1"/>
</dbReference>
<dbReference type="GO" id="GO:0016791">
    <property type="term" value="F:phosphatase activity"/>
    <property type="evidence" value="ECO:0007669"/>
    <property type="project" value="TreeGrafter"/>
</dbReference>
<dbReference type="InterPro" id="IPR001932">
    <property type="entry name" value="PPM-type_phosphatase-like_dom"/>
</dbReference>
<organism evidence="5">
    <name type="scientific">hydrocarbon metagenome</name>
    <dbReference type="NCBI Taxonomy" id="938273"/>
    <lineage>
        <taxon>unclassified sequences</taxon>
        <taxon>metagenomes</taxon>
        <taxon>ecological metagenomes</taxon>
    </lineage>
</organism>
<dbReference type="AlphaFoldDB" id="A0A0W8FZL7"/>
<dbReference type="SMART" id="SM00331">
    <property type="entry name" value="PP2C_SIG"/>
    <property type="match status" value="1"/>
</dbReference>
<dbReference type="PANTHER" id="PTHR43156">
    <property type="entry name" value="STAGE II SPORULATION PROTEIN E-RELATED"/>
    <property type="match status" value="1"/>
</dbReference>
<evidence type="ECO:0000313" key="5">
    <source>
        <dbReference type="EMBL" id="KUG26310.1"/>
    </source>
</evidence>
<feature type="domain" description="PPM-type phosphatase" evidence="4">
    <location>
        <begin position="106"/>
        <end position="320"/>
    </location>
</feature>
<sequence>MKASNNNAVWNEVPKSLSIIIGTPPWASWWAYLGYGFIILGFLYSARKFELGRQRKNVLIKENQLRAEAAELQARAIQAENDRKTKELEEARQLQLSMLPKELPKLPNLDIAVYMKTATEVGGDYYDFHLGLDGNLTVVLGDATGHGLKAGTMVTSVKSLFNSYADNNDIAATFNEMTKCIKKMHFEKLFMSFTMLKINGSKLMMSAGGMPPVYLYRSNHDSAEEHVFQGMPLGTLENFPYEEKELSLNKNDVILLTSDGLPELENENNEQYGYKRLRNKFEEFAKHEPDKIIEFLNQDGNAWLNGKEPDDDITFVVIKVK</sequence>
<keyword evidence="3" id="KW-0472">Membrane</keyword>
<evidence type="ECO:0000256" key="2">
    <source>
        <dbReference type="SAM" id="Coils"/>
    </source>
</evidence>
<dbReference type="PANTHER" id="PTHR43156:SF2">
    <property type="entry name" value="STAGE II SPORULATION PROTEIN E"/>
    <property type="match status" value="1"/>
</dbReference>
<feature type="coiled-coil region" evidence="2">
    <location>
        <begin position="55"/>
        <end position="94"/>
    </location>
</feature>
<protein>
    <submittedName>
        <fullName evidence="5">Serine phosphatase rsbu, regulator of sigma subunit</fullName>
    </submittedName>
</protein>
<keyword evidence="3" id="KW-0812">Transmembrane</keyword>
<comment type="caution">
    <text evidence="5">The sequence shown here is derived from an EMBL/GenBank/DDBJ whole genome shotgun (WGS) entry which is preliminary data.</text>
</comment>
<accession>A0A0W8FZL7</accession>